<dbReference type="RefSeq" id="WP_154377278.1">
    <property type="nucleotide sequence ID" value="NZ_WKJJ01000013.1"/>
</dbReference>
<sequence>MAEKLFKVYVRTLDHPHISEMMVSAPDQESAAQRALGHVKEANPEKGRPIEESQKNSVVVAVREAGKNGCIVVNKIPVAAFEEIAKTVQPKQKKKK</sequence>
<proteinExistence type="predicted"/>
<gene>
    <name evidence="1" type="ORF">GJ700_20305</name>
</gene>
<reference evidence="1 2" key="1">
    <citation type="submission" date="2019-11" db="EMBL/GenBank/DDBJ databases">
        <title>Novel species isolated from a subtropical stream in China.</title>
        <authorList>
            <person name="Lu H."/>
        </authorList>
    </citation>
    <scope>NUCLEOTIDE SEQUENCE [LARGE SCALE GENOMIC DNA]</scope>
    <source>
        <strain evidence="1 2">FT92W</strain>
    </source>
</reference>
<evidence type="ECO:0000313" key="2">
    <source>
        <dbReference type="Proteomes" id="UP000446768"/>
    </source>
</evidence>
<evidence type="ECO:0000313" key="1">
    <source>
        <dbReference type="EMBL" id="MRV74055.1"/>
    </source>
</evidence>
<dbReference type="Proteomes" id="UP000446768">
    <property type="component" value="Unassembled WGS sequence"/>
</dbReference>
<dbReference type="AlphaFoldDB" id="A0A7X2LT01"/>
<accession>A0A7X2LT01</accession>
<organism evidence="1 2">
    <name type="scientific">Pseudoduganella rivuli</name>
    <dbReference type="NCBI Taxonomy" id="2666085"/>
    <lineage>
        <taxon>Bacteria</taxon>
        <taxon>Pseudomonadati</taxon>
        <taxon>Pseudomonadota</taxon>
        <taxon>Betaproteobacteria</taxon>
        <taxon>Burkholderiales</taxon>
        <taxon>Oxalobacteraceae</taxon>
        <taxon>Telluria group</taxon>
        <taxon>Pseudoduganella</taxon>
    </lineage>
</organism>
<name>A0A7X2LT01_9BURK</name>
<dbReference type="EMBL" id="WKJJ01000013">
    <property type="protein sequence ID" value="MRV74055.1"/>
    <property type="molecule type" value="Genomic_DNA"/>
</dbReference>
<comment type="caution">
    <text evidence="1">The sequence shown here is derived from an EMBL/GenBank/DDBJ whole genome shotgun (WGS) entry which is preliminary data.</text>
</comment>
<protein>
    <submittedName>
        <fullName evidence="1">Uncharacterized protein</fullName>
    </submittedName>
</protein>
<keyword evidence="2" id="KW-1185">Reference proteome</keyword>